<sequence length="117" mass="13554">MYLALFIITFGAFAFFGYLCFGRVLEDYHSFITTLESLFNFLLGSFSYSDLKEANPLLGPFFFMAFEWIVVIGVLCVVMSIINEALNTVKEGDEMQSNEHEIVDYIWGRFKSMLPWK</sequence>
<dbReference type="RefSeq" id="XP_014680258.1">
    <property type="nucleotide sequence ID" value="XM_014824772.1"/>
</dbReference>
<reference evidence="9" key="1">
    <citation type="submission" date="2025-08" db="UniProtKB">
        <authorList>
            <consortium name="RefSeq"/>
        </authorList>
    </citation>
    <scope>IDENTIFICATION</scope>
</reference>
<evidence type="ECO:0000256" key="4">
    <source>
        <dbReference type="ARBA" id="ARBA00022989"/>
    </source>
</evidence>
<keyword evidence="3 6" id="KW-0812">Transmembrane</keyword>
<evidence type="ECO:0000313" key="9">
    <source>
        <dbReference type="RefSeq" id="XP_014680258.1"/>
    </source>
</evidence>
<gene>
    <name evidence="9" type="primary">LOC106820237</name>
</gene>
<evidence type="ECO:0000256" key="5">
    <source>
        <dbReference type="ARBA" id="ARBA00023136"/>
    </source>
</evidence>
<organism evidence="8 9">
    <name type="scientific">Priapulus caudatus</name>
    <name type="common">Priapulid worm</name>
    <dbReference type="NCBI Taxonomy" id="37621"/>
    <lineage>
        <taxon>Eukaryota</taxon>
        <taxon>Metazoa</taxon>
        <taxon>Ecdysozoa</taxon>
        <taxon>Scalidophora</taxon>
        <taxon>Priapulida</taxon>
        <taxon>Priapulimorpha</taxon>
        <taxon>Priapulimorphida</taxon>
        <taxon>Priapulidae</taxon>
        <taxon>Priapulus</taxon>
    </lineage>
</organism>
<dbReference type="InterPro" id="IPR013122">
    <property type="entry name" value="PKD1_2_channel"/>
</dbReference>
<evidence type="ECO:0000256" key="3">
    <source>
        <dbReference type="ARBA" id="ARBA00022692"/>
    </source>
</evidence>
<evidence type="ECO:0000313" key="8">
    <source>
        <dbReference type="Proteomes" id="UP000695022"/>
    </source>
</evidence>
<dbReference type="Proteomes" id="UP000695022">
    <property type="component" value="Unplaced"/>
</dbReference>
<feature type="transmembrane region" description="Helical" evidence="6">
    <location>
        <begin position="61"/>
        <end position="82"/>
    </location>
</feature>
<dbReference type="GeneID" id="106820237"/>
<protein>
    <submittedName>
        <fullName evidence="9">Polycystic kidney disease 2-like 2 protein</fullName>
    </submittedName>
</protein>
<dbReference type="InterPro" id="IPR051223">
    <property type="entry name" value="Polycystin"/>
</dbReference>
<dbReference type="Pfam" id="PF08016">
    <property type="entry name" value="PKD_channel"/>
    <property type="match status" value="1"/>
</dbReference>
<name>A0ABM1F737_PRICU</name>
<evidence type="ECO:0000259" key="7">
    <source>
        <dbReference type="Pfam" id="PF08016"/>
    </source>
</evidence>
<proteinExistence type="inferred from homology"/>
<evidence type="ECO:0000256" key="2">
    <source>
        <dbReference type="ARBA" id="ARBA00007200"/>
    </source>
</evidence>
<evidence type="ECO:0000256" key="6">
    <source>
        <dbReference type="SAM" id="Phobius"/>
    </source>
</evidence>
<keyword evidence="5 6" id="KW-0472">Membrane</keyword>
<keyword evidence="8" id="KW-1185">Reference proteome</keyword>
<dbReference type="PANTHER" id="PTHR10877:SF194">
    <property type="entry name" value="LOCATION OF VULVA DEFECTIVE 1"/>
    <property type="match status" value="1"/>
</dbReference>
<feature type="domain" description="Polycystin cation channel PKD1/PKD2" evidence="7">
    <location>
        <begin position="5"/>
        <end position="89"/>
    </location>
</feature>
<comment type="subcellular location">
    <subcellularLocation>
        <location evidence="1">Membrane</location>
        <topology evidence="1">Multi-pass membrane protein</topology>
    </subcellularLocation>
</comment>
<evidence type="ECO:0000256" key="1">
    <source>
        <dbReference type="ARBA" id="ARBA00004141"/>
    </source>
</evidence>
<accession>A0ABM1F737</accession>
<comment type="similarity">
    <text evidence="2">Belongs to the polycystin family.</text>
</comment>
<keyword evidence="4 6" id="KW-1133">Transmembrane helix</keyword>
<dbReference type="PANTHER" id="PTHR10877">
    <property type="entry name" value="POLYCYSTIN FAMILY MEMBER"/>
    <property type="match status" value="1"/>
</dbReference>